<organism evidence="2 3">
    <name type="scientific">Morchella conica CCBAS932</name>
    <dbReference type="NCBI Taxonomy" id="1392247"/>
    <lineage>
        <taxon>Eukaryota</taxon>
        <taxon>Fungi</taxon>
        <taxon>Dikarya</taxon>
        <taxon>Ascomycota</taxon>
        <taxon>Pezizomycotina</taxon>
        <taxon>Pezizomycetes</taxon>
        <taxon>Pezizales</taxon>
        <taxon>Morchellaceae</taxon>
        <taxon>Morchella</taxon>
    </lineage>
</organism>
<evidence type="ECO:0000313" key="2">
    <source>
        <dbReference type="EMBL" id="RPB12391.1"/>
    </source>
</evidence>
<sequence length="243" mass="28215">MPAPDPKTPLNRRASMPVPSTAMGPPEFTPSSSRTPKTRTSARIPKTQSFPRPSRRRLSPPPASSQSTALPTSGEASSAPVVTPARPQREYGTFDSPFIPDIHPTPIRRQRRTLVRRHSSVNLRRDGIPADDRLISDEKYRAQQRENTAWMLATKGTLSSSPGIRIEEVADEDSDEQDRENFDDWCREERRKRRVEAERERERRKKKREEERRERKEMRAQEERKEQEEMKEQEGRGEGCDEW</sequence>
<evidence type="ECO:0000313" key="3">
    <source>
        <dbReference type="Proteomes" id="UP000277580"/>
    </source>
</evidence>
<feature type="compositionally biased region" description="Basic and acidic residues" evidence="1">
    <location>
        <begin position="179"/>
        <end position="201"/>
    </location>
</feature>
<feature type="region of interest" description="Disordered" evidence="1">
    <location>
        <begin position="1"/>
        <end position="106"/>
    </location>
</feature>
<keyword evidence="3" id="KW-1185">Reference proteome</keyword>
<dbReference type="OrthoDB" id="5422921at2759"/>
<evidence type="ECO:0000256" key="1">
    <source>
        <dbReference type="SAM" id="MobiDB-lite"/>
    </source>
</evidence>
<reference evidence="2 3" key="1">
    <citation type="journal article" date="2018" name="Nat. Ecol. Evol.">
        <title>Pezizomycetes genomes reveal the molecular basis of ectomycorrhizal truffle lifestyle.</title>
        <authorList>
            <person name="Murat C."/>
            <person name="Payen T."/>
            <person name="Noel B."/>
            <person name="Kuo A."/>
            <person name="Morin E."/>
            <person name="Chen J."/>
            <person name="Kohler A."/>
            <person name="Krizsan K."/>
            <person name="Balestrini R."/>
            <person name="Da Silva C."/>
            <person name="Montanini B."/>
            <person name="Hainaut M."/>
            <person name="Levati E."/>
            <person name="Barry K.W."/>
            <person name="Belfiori B."/>
            <person name="Cichocki N."/>
            <person name="Clum A."/>
            <person name="Dockter R.B."/>
            <person name="Fauchery L."/>
            <person name="Guy J."/>
            <person name="Iotti M."/>
            <person name="Le Tacon F."/>
            <person name="Lindquist E.A."/>
            <person name="Lipzen A."/>
            <person name="Malagnac F."/>
            <person name="Mello A."/>
            <person name="Molinier V."/>
            <person name="Miyauchi S."/>
            <person name="Poulain J."/>
            <person name="Riccioni C."/>
            <person name="Rubini A."/>
            <person name="Sitrit Y."/>
            <person name="Splivallo R."/>
            <person name="Traeger S."/>
            <person name="Wang M."/>
            <person name="Zifcakova L."/>
            <person name="Wipf D."/>
            <person name="Zambonelli A."/>
            <person name="Paolocci F."/>
            <person name="Nowrousian M."/>
            <person name="Ottonello S."/>
            <person name="Baldrian P."/>
            <person name="Spatafora J.W."/>
            <person name="Henrissat B."/>
            <person name="Nagy L.G."/>
            <person name="Aury J.M."/>
            <person name="Wincker P."/>
            <person name="Grigoriev I.V."/>
            <person name="Bonfante P."/>
            <person name="Martin F.M."/>
        </authorList>
    </citation>
    <scope>NUCLEOTIDE SEQUENCE [LARGE SCALE GENOMIC DNA]</scope>
    <source>
        <strain evidence="2 3">CCBAS932</strain>
    </source>
</reference>
<feature type="region of interest" description="Disordered" evidence="1">
    <location>
        <begin position="153"/>
        <end position="243"/>
    </location>
</feature>
<name>A0A3N4KVK7_9PEZI</name>
<accession>A0A3N4KVK7</accession>
<feature type="compositionally biased region" description="Low complexity" evidence="1">
    <location>
        <begin position="29"/>
        <end position="41"/>
    </location>
</feature>
<dbReference type="AlphaFoldDB" id="A0A3N4KVK7"/>
<feature type="compositionally biased region" description="Basic and acidic residues" evidence="1">
    <location>
        <begin position="208"/>
        <end position="243"/>
    </location>
</feature>
<dbReference type="InParanoid" id="A0A3N4KVK7"/>
<proteinExistence type="predicted"/>
<dbReference type="Proteomes" id="UP000277580">
    <property type="component" value="Unassembled WGS sequence"/>
</dbReference>
<gene>
    <name evidence="2" type="ORF">P167DRAFT_588490</name>
</gene>
<feature type="compositionally biased region" description="Acidic residues" evidence="1">
    <location>
        <begin position="169"/>
        <end position="178"/>
    </location>
</feature>
<protein>
    <submittedName>
        <fullName evidence="2">Uncharacterized protein</fullName>
    </submittedName>
</protein>
<dbReference type="EMBL" id="ML119129">
    <property type="protein sequence ID" value="RPB12391.1"/>
    <property type="molecule type" value="Genomic_DNA"/>
</dbReference>